<dbReference type="EMBL" id="JAFCIX010000022">
    <property type="protein sequence ID" value="KAH6601000.1"/>
    <property type="molecule type" value="Genomic_DNA"/>
</dbReference>
<name>A0ABQ8FMU2_9FUNG</name>
<proteinExistence type="predicted"/>
<evidence type="ECO:0000256" key="1">
    <source>
        <dbReference type="SAM" id="MobiDB-lite"/>
    </source>
</evidence>
<feature type="compositionally biased region" description="Low complexity" evidence="1">
    <location>
        <begin position="1"/>
        <end position="10"/>
    </location>
</feature>
<evidence type="ECO:0008006" key="4">
    <source>
        <dbReference type="Google" id="ProtNLM"/>
    </source>
</evidence>
<dbReference type="Proteomes" id="UP001648503">
    <property type="component" value="Unassembled WGS sequence"/>
</dbReference>
<dbReference type="InterPro" id="IPR013922">
    <property type="entry name" value="Cyclin_PHO80-like"/>
</dbReference>
<sequence length="294" mass="32114">MSYLGRQQHQQCHHRQDPSVSNAPNAVTMVSGNASAGAPTPILTPIPAGASDPASTAATATLISNDYNYCPPDILIHLIVSMLSKLVTHNDTIPVTDQSLTRFHSRSPPAITIRDYVVRIVRYANLEKAVLLILLIYIDRVCAKHESFTMSSLTAHRFIIAAASVASKSISDLYCTNGYYAKVGGITLQEMNILELEMCKMMDWEMSCQESLLQTYFYNLAKSSDLSLQFISIPQAVPVTNPPPIVSSPSVLAYPTATTELWADARPSYTGVSTTDHTQYVVDECPDTPSSLPN</sequence>
<organism evidence="2 3">
    <name type="scientific">Batrachochytrium salamandrivorans</name>
    <dbReference type="NCBI Taxonomy" id="1357716"/>
    <lineage>
        <taxon>Eukaryota</taxon>
        <taxon>Fungi</taxon>
        <taxon>Fungi incertae sedis</taxon>
        <taxon>Chytridiomycota</taxon>
        <taxon>Chytridiomycota incertae sedis</taxon>
        <taxon>Chytridiomycetes</taxon>
        <taxon>Rhizophydiales</taxon>
        <taxon>Rhizophydiales incertae sedis</taxon>
        <taxon>Batrachochytrium</taxon>
    </lineage>
</organism>
<dbReference type="SUPFAM" id="SSF47954">
    <property type="entry name" value="Cyclin-like"/>
    <property type="match status" value="1"/>
</dbReference>
<gene>
    <name evidence="2" type="ORF">BASA50_001894</name>
</gene>
<accession>A0ABQ8FMU2</accession>
<keyword evidence="3" id="KW-1185">Reference proteome</keyword>
<evidence type="ECO:0000313" key="3">
    <source>
        <dbReference type="Proteomes" id="UP001648503"/>
    </source>
</evidence>
<dbReference type="Gene3D" id="1.10.472.10">
    <property type="entry name" value="Cyclin-like"/>
    <property type="match status" value="1"/>
</dbReference>
<dbReference type="InterPro" id="IPR036915">
    <property type="entry name" value="Cyclin-like_sf"/>
</dbReference>
<dbReference type="PANTHER" id="PTHR15615:SF117">
    <property type="entry name" value="PHO85 CYCLIN PHO80"/>
    <property type="match status" value="1"/>
</dbReference>
<evidence type="ECO:0000313" key="2">
    <source>
        <dbReference type="EMBL" id="KAH6601000.1"/>
    </source>
</evidence>
<feature type="compositionally biased region" description="Polar residues" evidence="1">
    <location>
        <begin position="18"/>
        <end position="31"/>
    </location>
</feature>
<feature type="region of interest" description="Disordered" evidence="1">
    <location>
        <begin position="1"/>
        <end position="31"/>
    </location>
</feature>
<comment type="caution">
    <text evidence="2">The sequence shown here is derived from an EMBL/GenBank/DDBJ whole genome shotgun (WGS) entry which is preliminary data.</text>
</comment>
<reference evidence="2 3" key="1">
    <citation type="submission" date="2021-02" db="EMBL/GenBank/DDBJ databases">
        <title>Variation within the Batrachochytrium salamandrivorans European outbreak.</title>
        <authorList>
            <person name="Kelly M."/>
            <person name="Pasmans F."/>
            <person name="Shea T.P."/>
            <person name="Munoz J.F."/>
            <person name="Carranza S."/>
            <person name="Cuomo C.A."/>
            <person name="Martel A."/>
        </authorList>
    </citation>
    <scope>NUCLEOTIDE SEQUENCE [LARGE SCALE GENOMIC DNA]</scope>
    <source>
        <strain evidence="2 3">AMFP18/2</strain>
    </source>
</reference>
<protein>
    <recommendedName>
        <fullName evidence="4">Cyclin-domain-containing protein</fullName>
    </recommendedName>
</protein>
<dbReference type="Pfam" id="PF08613">
    <property type="entry name" value="Cyclin"/>
    <property type="match status" value="1"/>
</dbReference>
<dbReference type="PANTHER" id="PTHR15615">
    <property type="match status" value="1"/>
</dbReference>
<dbReference type="CDD" id="cd20558">
    <property type="entry name" value="CYCLIN_ScPCL7-like"/>
    <property type="match status" value="1"/>
</dbReference>